<keyword evidence="2" id="KW-0472">Membrane</keyword>
<dbReference type="Proteomes" id="UP000271587">
    <property type="component" value="Chromosome"/>
</dbReference>
<feature type="compositionally biased region" description="Basic and acidic residues" evidence="1">
    <location>
        <begin position="1"/>
        <end position="19"/>
    </location>
</feature>
<protein>
    <submittedName>
        <fullName evidence="3">Uncharacterized protein</fullName>
    </submittedName>
</protein>
<feature type="transmembrane region" description="Helical" evidence="2">
    <location>
        <begin position="94"/>
        <end position="114"/>
    </location>
</feature>
<name>A0A3G6J281_9CORY</name>
<dbReference type="AlphaFoldDB" id="A0A3G6J281"/>
<keyword evidence="2" id="KW-1133">Transmembrane helix</keyword>
<feature type="compositionally biased region" description="Polar residues" evidence="1">
    <location>
        <begin position="41"/>
        <end position="51"/>
    </location>
</feature>
<organism evidence="3 4">
    <name type="scientific">Corynebacterium gerontici</name>
    <dbReference type="NCBI Taxonomy" id="2079234"/>
    <lineage>
        <taxon>Bacteria</taxon>
        <taxon>Bacillati</taxon>
        <taxon>Actinomycetota</taxon>
        <taxon>Actinomycetes</taxon>
        <taxon>Mycobacteriales</taxon>
        <taxon>Corynebacteriaceae</taxon>
        <taxon>Corynebacterium</taxon>
    </lineage>
</organism>
<keyword evidence="4" id="KW-1185">Reference proteome</keyword>
<gene>
    <name evidence="3" type="ORF">CGERO_09400</name>
</gene>
<feature type="region of interest" description="Disordered" evidence="1">
    <location>
        <begin position="1"/>
        <end position="73"/>
    </location>
</feature>
<evidence type="ECO:0000313" key="3">
    <source>
        <dbReference type="EMBL" id="AZA12171.1"/>
    </source>
</evidence>
<reference evidence="3 4" key="1">
    <citation type="submission" date="2018-11" db="EMBL/GenBank/DDBJ databases">
        <authorList>
            <person name="Kleinhagauer T."/>
            <person name="Glaeser S.P."/>
            <person name="Spergser J."/>
            <person name="Ruckert C."/>
            <person name="Kaempfer P."/>
            <person name="Busse H.-J."/>
        </authorList>
    </citation>
    <scope>NUCLEOTIDE SEQUENCE [LARGE SCALE GENOMIC DNA]</scope>
    <source>
        <strain evidence="3 4">W8</strain>
    </source>
</reference>
<evidence type="ECO:0000256" key="1">
    <source>
        <dbReference type="SAM" id="MobiDB-lite"/>
    </source>
</evidence>
<dbReference type="KEGG" id="cgk:CGERO_09400"/>
<proteinExistence type="predicted"/>
<keyword evidence="2" id="KW-0812">Transmembrane</keyword>
<feature type="compositionally biased region" description="Low complexity" evidence="1">
    <location>
        <begin position="52"/>
        <end position="73"/>
    </location>
</feature>
<feature type="region of interest" description="Disordered" evidence="1">
    <location>
        <begin position="135"/>
        <end position="189"/>
    </location>
</feature>
<dbReference type="EMBL" id="CP033897">
    <property type="protein sequence ID" value="AZA12171.1"/>
    <property type="molecule type" value="Genomic_DNA"/>
</dbReference>
<evidence type="ECO:0000256" key="2">
    <source>
        <dbReference type="SAM" id="Phobius"/>
    </source>
</evidence>
<accession>A0A3G6J281</accession>
<evidence type="ECO:0000313" key="4">
    <source>
        <dbReference type="Proteomes" id="UP000271587"/>
    </source>
</evidence>
<sequence length="254" mass="27226" precursor="true">MCRVSKNEWNDKPEYRDQDFAGGWGEQQTPETSMFPPQGEASASQPTNASSQQQMPQQQFPTNNQAQYASASTQAAPAQYAPAYQEPRKSNAPWIALVIVLVLALIAGGVVLYMRSQNATDSTAAEQDPVTVVTTVGPDGAEQESNKEQSTKQSTKQRPARPMLPSNAVAVSSGAKAGRQSGNLDNVWKSGPTSDSFALAVAKDFSDQYRTNGNTSPTLNVYSPVTGQTYQMSCSDNGQYVHCTGGNNANVYIA</sequence>